<protein>
    <recommendedName>
        <fullName evidence="5">Zinc-finger domain-containing protein</fullName>
    </recommendedName>
</protein>
<reference evidence="3 4" key="1">
    <citation type="submission" date="2021-12" db="EMBL/GenBank/DDBJ databases">
        <title>Discovery of the Pendulisporaceae a myxobacterial family with distinct sporulation behavior and unique specialized metabolism.</title>
        <authorList>
            <person name="Garcia R."/>
            <person name="Popoff A."/>
            <person name="Bader C.D."/>
            <person name="Loehr J."/>
            <person name="Walesch S."/>
            <person name="Walt C."/>
            <person name="Boldt J."/>
            <person name="Bunk B."/>
            <person name="Haeckl F.J.F.P.J."/>
            <person name="Gunesch A.P."/>
            <person name="Birkelbach J."/>
            <person name="Nuebel U."/>
            <person name="Pietschmann T."/>
            <person name="Bach T."/>
            <person name="Mueller R."/>
        </authorList>
    </citation>
    <scope>NUCLEOTIDE SEQUENCE [LARGE SCALE GENOMIC DNA]</scope>
    <source>
        <strain evidence="3 4">MSr11954</strain>
    </source>
</reference>
<feature type="region of interest" description="Disordered" evidence="1">
    <location>
        <begin position="20"/>
        <end position="60"/>
    </location>
</feature>
<feature type="compositionally biased region" description="Gly residues" evidence="1">
    <location>
        <begin position="49"/>
        <end position="60"/>
    </location>
</feature>
<keyword evidence="2" id="KW-0472">Membrane</keyword>
<sequence length="239" mass="23843">MIDDEKLPLELVWEPAEQAGVGAEPGSDHDAHDGAPSGALSGAPSGAQCGTGGTGGTGGGGRHLSEIVLTAIADGQLSIIPNVALVHLQSCETCVCAIGNAAMLSARISAHLNELAPSASNQAAAHAPANGTQAAAQAAQLEQPAEPIRLPWAAIAAALLVAGLAALPSITSAPVWFEESSRVMLRAIPQLLHGVITVVRSGTAVPVAISYASAALLMLIGVTIAMRQNPASPDGSTGR</sequence>
<evidence type="ECO:0000313" key="4">
    <source>
        <dbReference type="Proteomes" id="UP001370348"/>
    </source>
</evidence>
<name>A0ABZ2LYF6_9BACT</name>
<proteinExistence type="predicted"/>
<dbReference type="EMBL" id="CP089984">
    <property type="protein sequence ID" value="WXB14097.1"/>
    <property type="molecule type" value="Genomic_DNA"/>
</dbReference>
<evidence type="ECO:0000256" key="1">
    <source>
        <dbReference type="SAM" id="MobiDB-lite"/>
    </source>
</evidence>
<dbReference type="Proteomes" id="UP001370348">
    <property type="component" value="Chromosome"/>
</dbReference>
<feature type="transmembrane region" description="Helical" evidence="2">
    <location>
        <begin position="150"/>
        <end position="171"/>
    </location>
</feature>
<evidence type="ECO:0000256" key="2">
    <source>
        <dbReference type="SAM" id="Phobius"/>
    </source>
</evidence>
<keyword evidence="4" id="KW-1185">Reference proteome</keyword>
<feature type="transmembrane region" description="Helical" evidence="2">
    <location>
        <begin position="208"/>
        <end position="226"/>
    </location>
</feature>
<keyword evidence="2" id="KW-0812">Transmembrane</keyword>
<gene>
    <name evidence="3" type="ORF">LZC94_40490</name>
</gene>
<evidence type="ECO:0000313" key="3">
    <source>
        <dbReference type="EMBL" id="WXB14097.1"/>
    </source>
</evidence>
<dbReference type="RefSeq" id="WP_394823715.1">
    <property type="nucleotide sequence ID" value="NZ_CP089984.1"/>
</dbReference>
<evidence type="ECO:0008006" key="5">
    <source>
        <dbReference type="Google" id="ProtNLM"/>
    </source>
</evidence>
<keyword evidence="2" id="KW-1133">Transmembrane helix</keyword>
<accession>A0ABZ2LYF6</accession>
<organism evidence="3 4">
    <name type="scientific">Pendulispora albinea</name>
    <dbReference type="NCBI Taxonomy" id="2741071"/>
    <lineage>
        <taxon>Bacteria</taxon>
        <taxon>Pseudomonadati</taxon>
        <taxon>Myxococcota</taxon>
        <taxon>Myxococcia</taxon>
        <taxon>Myxococcales</taxon>
        <taxon>Sorangiineae</taxon>
        <taxon>Pendulisporaceae</taxon>
        <taxon>Pendulispora</taxon>
    </lineage>
</organism>